<dbReference type="Proteomes" id="UP000831701">
    <property type="component" value="Chromosome 6"/>
</dbReference>
<feature type="non-terminal residue" evidence="1">
    <location>
        <position position="442"/>
    </location>
</feature>
<evidence type="ECO:0000313" key="2">
    <source>
        <dbReference type="Proteomes" id="UP000831701"/>
    </source>
</evidence>
<name>A0ACB8WVR8_9TELE</name>
<sequence>MPAEVQKRLENVAGLMKMDWPLFSEHLIHHVESVRKDKQREDDANKLMSNKLTQLQLSELSSKRKKEKAKAQAPVVTAEQPRAQSKVEATPQLPVTQPTQQPQLQAPAPQPTEQSGTTSATLPPTIHVHVEHSEPRPYANRPRGQTGWTQERPISSSSMEWTPSTTRRPFPIHASPECKSKRQKCMLADVANKTKAAAEDREAEIQPQLQKVKPGDWVYVKVFKRKWDQPRREGPFKVTLTTPTALQSASGFESSQGVPIPPNLPLPLPAPQGVRIRPRDPACPMVTTCARITVLCSGSSAFYSAAAYCPCSARRRLTLPHVKSEIYLDRIMYVSVTPSTRNGHRLLLTVVRHGLSACHRDLGRKVVSRRVRDQRPKESSQIGGKPLLCRPARILQTHQTLLPHQTHQAFQAHLALRLKMAGVYDVLCPIAMISGWRSQVDT</sequence>
<proteinExistence type="predicted"/>
<reference evidence="1" key="1">
    <citation type="submission" date="2022-04" db="EMBL/GenBank/DDBJ databases">
        <title>Jade perch genome.</title>
        <authorList>
            <person name="Chao B."/>
        </authorList>
    </citation>
    <scope>NUCLEOTIDE SEQUENCE</scope>
    <source>
        <strain evidence="1">CB-2022</strain>
    </source>
</reference>
<keyword evidence="2" id="KW-1185">Reference proteome</keyword>
<accession>A0ACB8WVR8</accession>
<organism evidence="1 2">
    <name type="scientific">Scortum barcoo</name>
    <name type="common">barcoo grunter</name>
    <dbReference type="NCBI Taxonomy" id="214431"/>
    <lineage>
        <taxon>Eukaryota</taxon>
        <taxon>Metazoa</taxon>
        <taxon>Chordata</taxon>
        <taxon>Craniata</taxon>
        <taxon>Vertebrata</taxon>
        <taxon>Euteleostomi</taxon>
        <taxon>Actinopterygii</taxon>
        <taxon>Neopterygii</taxon>
        <taxon>Teleostei</taxon>
        <taxon>Neoteleostei</taxon>
        <taxon>Acanthomorphata</taxon>
        <taxon>Eupercaria</taxon>
        <taxon>Centrarchiformes</taxon>
        <taxon>Terapontoidei</taxon>
        <taxon>Terapontidae</taxon>
        <taxon>Scortum</taxon>
    </lineage>
</organism>
<protein>
    <submittedName>
        <fullName evidence="1">Uncharacterized protein</fullName>
    </submittedName>
</protein>
<comment type="caution">
    <text evidence="1">The sequence shown here is derived from an EMBL/GenBank/DDBJ whole genome shotgun (WGS) entry which is preliminary data.</text>
</comment>
<gene>
    <name evidence="1" type="ORF">L3Q82_024375</name>
</gene>
<dbReference type="EMBL" id="CM041536">
    <property type="protein sequence ID" value="KAI3371821.1"/>
    <property type="molecule type" value="Genomic_DNA"/>
</dbReference>
<evidence type="ECO:0000313" key="1">
    <source>
        <dbReference type="EMBL" id="KAI3371821.1"/>
    </source>
</evidence>